<sequence>MNVLLLGGTGRTGKLIVKQLLDQGHTVHLIVRDKAKVNIAHASLTVFEGLTLDDNLLKEALHGCQAVVSALNISRKSEFPWSALRTPKTLMSDTISKIIAIAPQFDLRRVIVLSAWGTSDTRKDIPLWFKWLIENSNIKYGYMDHERQEHLLMQSGLQWTAIRPAALINSAAKKPVVVSLSNNQKLSLLISRAAVANFTVDILEQGKFICEAPAISW</sequence>
<evidence type="ECO:0000313" key="2">
    <source>
        <dbReference type="EMBL" id="MBD1394503.1"/>
    </source>
</evidence>
<keyword evidence="3" id="KW-1185">Reference proteome</keyword>
<dbReference type="RefSeq" id="WP_191164245.1">
    <property type="nucleotide sequence ID" value="NZ_JACWMX010000006.1"/>
</dbReference>
<dbReference type="Pfam" id="PF13460">
    <property type="entry name" value="NAD_binding_10"/>
    <property type="match status" value="1"/>
</dbReference>
<reference evidence="2" key="1">
    <citation type="submission" date="2020-09" db="EMBL/GenBank/DDBJ databases">
        <title>Novel species of Mucilaginibacter isolated from a glacier on the Tibetan Plateau.</title>
        <authorList>
            <person name="Liu Q."/>
            <person name="Xin Y.-H."/>
        </authorList>
    </citation>
    <scope>NUCLEOTIDE SEQUENCE</scope>
    <source>
        <strain evidence="2">ZB1P21</strain>
    </source>
</reference>
<evidence type="ECO:0000313" key="3">
    <source>
        <dbReference type="Proteomes" id="UP000619078"/>
    </source>
</evidence>
<dbReference type="InterPro" id="IPR016040">
    <property type="entry name" value="NAD(P)-bd_dom"/>
</dbReference>
<name>A0A926NSG0_9SPHI</name>
<dbReference type="InterPro" id="IPR036291">
    <property type="entry name" value="NAD(P)-bd_dom_sf"/>
</dbReference>
<dbReference type="Gene3D" id="3.40.50.720">
    <property type="entry name" value="NAD(P)-binding Rossmann-like Domain"/>
    <property type="match status" value="1"/>
</dbReference>
<protein>
    <submittedName>
        <fullName evidence="2">NAD(P)H-binding protein</fullName>
    </submittedName>
</protein>
<dbReference type="SUPFAM" id="SSF51735">
    <property type="entry name" value="NAD(P)-binding Rossmann-fold domains"/>
    <property type="match status" value="1"/>
</dbReference>
<feature type="domain" description="NAD(P)-binding" evidence="1">
    <location>
        <begin position="7"/>
        <end position="205"/>
    </location>
</feature>
<dbReference type="Proteomes" id="UP000619078">
    <property type="component" value="Unassembled WGS sequence"/>
</dbReference>
<dbReference type="EMBL" id="JACWMX010000006">
    <property type="protein sequence ID" value="MBD1394503.1"/>
    <property type="molecule type" value="Genomic_DNA"/>
</dbReference>
<dbReference type="PANTHER" id="PTHR15020:SF50">
    <property type="entry name" value="UPF0659 PROTEIN YMR090W"/>
    <property type="match status" value="1"/>
</dbReference>
<dbReference type="AlphaFoldDB" id="A0A926NSG0"/>
<comment type="caution">
    <text evidence="2">The sequence shown here is derived from an EMBL/GenBank/DDBJ whole genome shotgun (WGS) entry which is preliminary data.</text>
</comment>
<organism evidence="2 3">
    <name type="scientific">Mucilaginibacter glaciei</name>
    <dbReference type="NCBI Taxonomy" id="2772109"/>
    <lineage>
        <taxon>Bacteria</taxon>
        <taxon>Pseudomonadati</taxon>
        <taxon>Bacteroidota</taxon>
        <taxon>Sphingobacteriia</taxon>
        <taxon>Sphingobacteriales</taxon>
        <taxon>Sphingobacteriaceae</taxon>
        <taxon>Mucilaginibacter</taxon>
    </lineage>
</organism>
<accession>A0A926NSG0</accession>
<evidence type="ECO:0000259" key="1">
    <source>
        <dbReference type="Pfam" id="PF13460"/>
    </source>
</evidence>
<gene>
    <name evidence="2" type="ORF">IDJ76_15440</name>
</gene>
<dbReference type="PANTHER" id="PTHR15020">
    <property type="entry name" value="FLAVIN REDUCTASE-RELATED"/>
    <property type="match status" value="1"/>
</dbReference>
<proteinExistence type="predicted"/>